<evidence type="ECO:0000313" key="2">
    <source>
        <dbReference type="Proteomes" id="UP001054837"/>
    </source>
</evidence>
<keyword evidence="2" id="KW-1185">Reference proteome</keyword>
<evidence type="ECO:0000313" key="1">
    <source>
        <dbReference type="EMBL" id="GIY75945.1"/>
    </source>
</evidence>
<sequence>MKIRKRYSEFHSLPAQTLSSFDISALAFLPKIVSGNVMSHLGSFCLYRRDFITVISEEDRNYFPIHSERELSSANCCMLMTTLAAYWYRQLNLVDPNVPEGGSSSVIADLINLAEQDQLPRILVIGTHLLIGIEFLSTLLLPRG</sequence>
<organism evidence="1 2">
    <name type="scientific">Caerostris darwini</name>
    <dbReference type="NCBI Taxonomy" id="1538125"/>
    <lineage>
        <taxon>Eukaryota</taxon>
        <taxon>Metazoa</taxon>
        <taxon>Ecdysozoa</taxon>
        <taxon>Arthropoda</taxon>
        <taxon>Chelicerata</taxon>
        <taxon>Arachnida</taxon>
        <taxon>Araneae</taxon>
        <taxon>Araneomorphae</taxon>
        <taxon>Entelegynae</taxon>
        <taxon>Araneoidea</taxon>
        <taxon>Araneidae</taxon>
        <taxon>Caerostris</taxon>
    </lineage>
</organism>
<dbReference type="EMBL" id="BPLQ01013935">
    <property type="protein sequence ID" value="GIY75945.1"/>
    <property type="molecule type" value="Genomic_DNA"/>
</dbReference>
<gene>
    <name evidence="1" type="ORF">CDAR_237091</name>
</gene>
<accession>A0AAV4W3B7</accession>
<reference evidence="1 2" key="1">
    <citation type="submission" date="2021-06" db="EMBL/GenBank/DDBJ databases">
        <title>Caerostris darwini draft genome.</title>
        <authorList>
            <person name="Kono N."/>
            <person name="Arakawa K."/>
        </authorList>
    </citation>
    <scope>NUCLEOTIDE SEQUENCE [LARGE SCALE GENOMIC DNA]</scope>
</reference>
<comment type="caution">
    <text evidence="1">The sequence shown here is derived from an EMBL/GenBank/DDBJ whole genome shotgun (WGS) entry which is preliminary data.</text>
</comment>
<protein>
    <submittedName>
        <fullName evidence="1">Uncharacterized protein</fullName>
    </submittedName>
</protein>
<dbReference type="Proteomes" id="UP001054837">
    <property type="component" value="Unassembled WGS sequence"/>
</dbReference>
<name>A0AAV4W3B7_9ARAC</name>
<dbReference type="AlphaFoldDB" id="A0AAV4W3B7"/>
<proteinExistence type="predicted"/>